<dbReference type="AlphaFoldDB" id="F2KSW0"/>
<keyword evidence="2 4" id="KW-0378">Hydrolase</keyword>
<dbReference type="GO" id="GO:0005829">
    <property type="term" value="C:cytosol"/>
    <property type="evidence" value="ECO:0007669"/>
    <property type="project" value="TreeGrafter"/>
</dbReference>
<organism evidence="4 5">
    <name type="scientific">Archaeoglobus veneficus (strain DSM 11195 / SNP6)</name>
    <dbReference type="NCBI Taxonomy" id="693661"/>
    <lineage>
        <taxon>Archaea</taxon>
        <taxon>Methanobacteriati</taxon>
        <taxon>Methanobacteriota</taxon>
        <taxon>Archaeoglobi</taxon>
        <taxon>Archaeoglobales</taxon>
        <taxon>Archaeoglobaceae</taxon>
        <taxon>Archaeoglobus</taxon>
    </lineage>
</organism>
<dbReference type="KEGG" id="ave:Arcve_0994"/>
<dbReference type="HOGENOM" id="CLU_063016_0_0_2"/>
<gene>
    <name evidence="4" type="ordered locus">Arcve_0994</name>
</gene>
<dbReference type="EMBL" id="CP002588">
    <property type="protein sequence ID" value="AEA47005.1"/>
    <property type="molecule type" value="Genomic_DNA"/>
</dbReference>
<dbReference type="GeneID" id="10394104"/>
<evidence type="ECO:0000313" key="5">
    <source>
        <dbReference type="Proteomes" id="UP000008136"/>
    </source>
</evidence>
<reference evidence="4 5" key="1">
    <citation type="submission" date="2011-03" db="EMBL/GenBank/DDBJ databases">
        <title>The complete genome of Archaeoglobus veneficus SNP6.</title>
        <authorList>
            <consortium name="US DOE Joint Genome Institute (JGI-PGF)"/>
            <person name="Lucas S."/>
            <person name="Copeland A."/>
            <person name="Lapidus A."/>
            <person name="Bruce D."/>
            <person name="Goodwin L."/>
            <person name="Pitluck S."/>
            <person name="Kyrpides N."/>
            <person name="Mavromatis K."/>
            <person name="Pagani I."/>
            <person name="Ivanova N."/>
            <person name="Mikhailova N."/>
            <person name="Lu M."/>
            <person name="Detter J.C."/>
            <person name="Tapia R."/>
            <person name="Han C."/>
            <person name="Land M."/>
            <person name="Hauser L."/>
            <person name="Markowitz V."/>
            <person name="Cheng J.-F."/>
            <person name="Hugenholtz P."/>
            <person name="Woyke T."/>
            <person name="Wu D."/>
            <person name="Spring S."/>
            <person name="Brambilla E."/>
            <person name="Klenk H.-P."/>
            <person name="Eisen J.A."/>
        </authorList>
    </citation>
    <scope>NUCLEOTIDE SEQUENCE [LARGE SCALE GENOMIC DNA]</scope>
    <source>
        <strain>SNP6</strain>
    </source>
</reference>
<dbReference type="STRING" id="693661.Arcve_0994"/>
<dbReference type="EC" id="3.1.3.70" evidence="4"/>
<evidence type="ECO:0000256" key="3">
    <source>
        <dbReference type="ARBA" id="ARBA00022842"/>
    </source>
</evidence>
<accession>F2KSW0</accession>
<dbReference type="RefSeq" id="WP_013683669.1">
    <property type="nucleotide sequence ID" value="NC_015320.1"/>
</dbReference>
<dbReference type="CDD" id="cd07507">
    <property type="entry name" value="HAD_Pase"/>
    <property type="match status" value="1"/>
</dbReference>
<protein>
    <submittedName>
        <fullName evidence="4">Mannosyl-3-phosphoglycerate phosphatase family</fullName>
        <ecNumber evidence="4">3.1.3.70</ecNumber>
    </submittedName>
</protein>
<dbReference type="InterPro" id="IPR006379">
    <property type="entry name" value="HAD-SF_hydro_IIB"/>
</dbReference>
<dbReference type="GO" id="GO:0051479">
    <property type="term" value="P:mannosylglycerate biosynthetic process"/>
    <property type="evidence" value="ECO:0007669"/>
    <property type="project" value="InterPro"/>
</dbReference>
<dbReference type="SFLD" id="SFLDG01140">
    <property type="entry name" value="C2.B:_Phosphomannomutase_and_P"/>
    <property type="match status" value="1"/>
</dbReference>
<dbReference type="Gene3D" id="3.30.980.20">
    <property type="entry name" value="Putative mannosyl-3-phosphoglycerate phosphatase, domain 2"/>
    <property type="match status" value="1"/>
</dbReference>
<dbReference type="Gene3D" id="3.40.50.1000">
    <property type="entry name" value="HAD superfamily/HAD-like"/>
    <property type="match status" value="1"/>
</dbReference>
<keyword evidence="5" id="KW-1185">Reference proteome</keyword>
<evidence type="ECO:0000313" key="4">
    <source>
        <dbReference type="EMBL" id="AEA47005.1"/>
    </source>
</evidence>
<dbReference type="InterPro" id="IPR006381">
    <property type="entry name" value="HAD-SF-IIB-MPGP"/>
</dbReference>
<dbReference type="GO" id="GO:0000287">
    <property type="term" value="F:magnesium ion binding"/>
    <property type="evidence" value="ECO:0007669"/>
    <property type="project" value="TreeGrafter"/>
</dbReference>
<dbReference type="Proteomes" id="UP000008136">
    <property type="component" value="Chromosome"/>
</dbReference>
<evidence type="ECO:0000256" key="2">
    <source>
        <dbReference type="ARBA" id="ARBA00022801"/>
    </source>
</evidence>
<dbReference type="OrthoDB" id="120822at2157"/>
<dbReference type="PANTHER" id="PTHR10000">
    <property type="entry name" value="PHOSPHOSERINE PHOSPHATASE"/>
    <property type="match status" value="1"/>
</dbReference>
<dbReference type="GO" id="GO:0050531">
    <property type="term" value="F:mannosyl-3-phosphoglycerate phosphatase activity"/>
    <property type="evidence" value="ECO:0007669"/>
    <property type="project" value="UniProtKB-EC"/>
</dbReference>
<keyword evidence="3" id="KW-0460">Magnesium</keyword>
<sequence>MYVIFTDLDGTLLDENYTYDDALPVLNTLKERNVPIIFCSAKTRTEQEVIRKKMEIYHPFIVEDGSAVYMPAGYFGERKGEVINGYEVIILGVRFEEIAKEIEKVRKRYPIKGYHHMTVEEVAEVTGLSIEEAKLAKQREFSETVVEASEEALEELKKKFNVVIGGRFIHVFGKGADKGKAVRILTNLYREKYGNVTTIGVGNSYNDEPMLRAVDIPAIVRNPDGKWADLKIENIYRANGIGPKGWAEVVKKFVLGE</sequence>
<dbReference type="NCBIfam" id="TIGR01484">
    <property type="entry name" value="HAD-SF-IIB"/>
    <property type="match status" value="1"/>
</dbReference>
<evidence type="ECO:0000256" key="1">
    <source>
        <dbReference type="ARBA" id="ARBA00022723"/>
    </source>
</evidence>
<dbReference type="NCBIfam" id="TIGR01486">
    <property type="entry name" value="HAD-SF-IIB-MPGP"/>
    <property type="match status" value="1"/>
</dbReference>
<proteinExistence type="predicted"/>
<dbReference type="SUPFAM" id="SSF56784">
    <property type="entry name" value="HAD-like"/>
    <property type="match status" value="1"/>
</dbReference>
<dbReference type="InterPro" id="IPR023214">
    <property type="entry name" value="HAD_sf"/>
</dbReference>
<keyword evidence="1" id="KW-0479">Metal-binding</keyword>
<dbReference type="eggNOG" id="arCOG01215">
    <property type="taxonomic scope" value="Archaea"/>
</dbReference>
<dbReference type="InterPro" id="IPR036412">
    <property type="entry name" value="HAD-like_sf"/>
</dbReference>
<dbReference type="SFLD" id="SFLDG01142">
    <property type="entry name" value="C2.B.2:_Mannosyl-3-phosphoglyc"/>
    <property type="match status" value="1"/>
</dbReference>
<dbReference type="PANTHER" id="PTHR10000:SF8">
    <property type="entry name" value="HAD SUPERFAMILY HYDROLASE-LIKE, TYPE 3"/>
    <property type="match status" value="1"/>
</dbReference>
<dbReference type="SFLD" id="SFLDS00003">
    <property type="entry name" value="Haloacid_Dehalogenase"/>
    <property type="match status" value="1"/>
</dbReference>
<name>F2KSW0_ARCVS</name>
<dbReference type="Pfam" id="PF08282">
    <property type="entry name" value="Hydrolase_3"/>
    <property type="match status" value="1"/>
</dbReference>